<reference evidence="3" key="1">
    <citation type="journal article" date="2019" name="Int. J. Syst. Evol. Microbiol.">
        <title>The Global Catalogue of Microorganisms (GCM) 10K type strain sequencing project: providing services to taxonomists for standard genome sequencing and annotation.</title>
        <authorList>
            <consortium name="The Broad Institute Genomics Platform"/>
            <consortium name="The Broad Institute Genome Sequencing Center for Infectious Disease"/>
            <person name="Wu L."/>
            <person name="Ma J."/>
        </authorList>
    </citation>
    <scope>NUCLEOTIDE SEQUENCE [LARGE SCALE GENOMIC DNA]</scope>
    <source>
        <strain evidence="3">CGMCC 4.7277</strain>
    </source>
</reference>
<dbReference type="SUPFAM" id="SSF46689">
    <property type="entry name" value="Homeodomain-like"/>
    <property type="match status" value="1"/>
</dbReference>
<dbReference type="NCBIfam" id="NF033545">
    <property type="entry name" value="transpos_IS630"/>
    <property type="match status" value="1"/>
</dbReference>
<dbReference type="InterPro" id="IPR052702">
    <property type="entry name" value="MscS-like_channel"/>
</dbReference>
<dbReference type="EMBL" id="JBHSMX010000011">
    <property type="protein sequence ID" value="MFC5520828.1"/>
    <property type="molecule type" value="Genomic_DNA"/>
</dbReference>
<dbReference type="SUPFAM" id="SSF53098">
    <property type="entry name" value="Ribonuclease H-like"/>
    <property type="match status" value="1"/>
</dbReference>
<feature type="domain" description="Tc1-like transposase DDE" evidence="1">
    <location>
        <begin position="177"/>
        <end position="322"/>
    </location>
</feature>
<protein>
    <submittedName>
        <fullName evidence="2">IS630 family transposase</fullName>
    </submittedName>
</protein>
<comment type="caution">
    <text evidence="2">The sequence shown here is derived from an EMBL/GenBank/DDBJ whole genome shotgun (WGS) entry which is preliminary data.</text>
</comment>
<accession>A0ABW0Q7X6</accession>
<dbReference type="InterPro" id="IPR012337">
    <property type="entry name" value="RNaseH-like_sf"/>
</dbReference>
<dbReference type="Pfam" id="PF13565">
    <property type="entry name" value="HTH_32"/>
    <property type="match status" value="1"/>
</dbReference>
<gene>
    <name evidence="2" type="ORF">ACFPP7_07835</name>
</gene>
<dbReference type="InterPro" id="IPR047655">
    <property type="entry name" value="Transpos_IS630-like"/>
</dbReference>
<evidence type="ECO:0000313" key="2">
    <source>
        <dbReference type="EMBL" id="MFC5520828.1"/>
    </source>
</evidence>
<dbReference type="InterPro" id="IPR009057">
    <property type="entry name" value="Homeodomain-like_sf"/>
</dbReference>
<evidence type="ECO:0000313" key="3">
    <source>
        <dbReference type="Proteomes" id="UP001596084"/>
    </source>
</evidence>
<dbReference type="PANTHER" id="PTHR30347">
    <property type="entry name" value="POTASSIUM CHANNEL RELATED"/>
    <property type="match status" value="1"/>
</dbReference>
<dbReference type="PANTHER" id="PTHR30347:SF1">
    <property type="entry name" value="MECHANOSENSITIVE CHANNEL MSCK"/>
    <property type="match status" value="1"/>
</dbReference>
<dbReference type="InterPro" id="IPR036397">
    <property type="entry name" value="RNaseH_sf"/>
</dbReference>
<dbReference type="Gene3D" id="3.30.420.10">
    <property type="entry name" value="Ribonuclease H-like superfamily/Ribonuclease H"/>
    <property type="match status" value="1"/>
</dbReference>
<keyword evidence="3" id="KW-1185">Reference proteome</keyword>
<dbReference type="Proteomes" id="UP001596084">
    <property type="component" value="Unassembled WGS sequence"/>
</dbReference>
<proteinExistence type="predicted"/>
<organism evidence="2 3">
    <name type="scientific">Polaromonas jejuensis</name>
    <dbReference type="NCBI Taxonomy" id="457502"/>
    <lineage>
        <taxon>Bacteria</taxon>
        <taxon>Pseudomonadati</taxon>
        <taxon>Pseudomonadota</taxon>
        <taxon>Betaproteobacteria</taxon>
        <taxon>Burkholderiales</taxon>
        <taxon>Comamonadaceae</taxon>
        <taxon>Polaromonas</taxon>
    </lineage>
</organism>
<dbReference type="Pfam" id="PF13358">
    <property type="entry name" value="DDE_3"/>
    <property type="match status" value="1"/>
</dbReference>
<name>A0ABW0Q7X6_9BURK</name>
<dbReference type="RefSeq" id="WP_169804422.1">
    <property type="nucleotide sequence ID" value="NZ_JBHSMX010000011.1"/>
</dbReference>
<evidence type="ECO:0000259" key="1">
    <source>
        <dbReference type="Pfam" id="PF13358"/>
    </source>
</evidence>
<sequence length="365" mass="41497">MEAVMSGRPKAQLVLSESEREQLVALTMRRKTAQALALRARIVLACADGMDNKIVAARQRVTPQTVSKWRTRFVQQRLDGLLNAPRPGAPRSIEDARVDAVIAKTLESVPAGATHWSTRTMAREMALSQTAVSRIWRAFGLQPHRQETFKLSSDPLFVEKVRDIVGLYLDPPLKAMVLCVDEKSQIQALDRTQPILPLAPGIPERRTHDYMRHGTTTLFAALDIATGEVIGQLHRRHRSSEFLQFLRTIEANVPSELDVHLVMDNYGTHKTPTIKAWFARHPRFHVHFTPTSASWLNQVERWFATLTDKYIRRGTHRSTRQLEQAIKQYLDIHNANPKPFVWAKSADEILASIERFCLRISNSGH</sequence>
<dbReference type="InterPro" id="IPR038717">
    <property type="entry name" value="Tc1-like_DDE_dom"/>
</dbReference>